<dbReference type="RefSeq" id="WP_013823527.1">
    <property type="nucleotide sequence ID" value="NC_015573.1"/>
</dbReference>
<organism evidence="2 3">
    <name type="scientific">Desulfofundulus kuznetsovii (strain DSM 6115 / VKM B-1805 / 17)</name>
    <name type="common">Desulfotomaculum kuznetsovii</name>
    <dbReference type="NCBI Taxonomy" id="760568"/>
    <lineage>
        <taxon>Bacteria</taxon>
        <taxon>Bacillati</taxon>
        <taxon>Bacillota</taxon>
        <taxon>Clostridia</taxon>
        <taxon>Eubacteriales</taxon>
        <taxon>Peptococcaceae</taxon>
        <taxon>Desulfofundulus</taxon>
    </lineage>
</organism>
<protein>
    <submittedName>
        <fullName evidence="2">Uncharacterized protein</fullName>
    </submittedName>
</protein>
<accession>A0AAU8PUY0</accession>
<evidence type="ECO:0000313" key="3">
    <source>
        <dbReference type="Proteomes" id="UP000009229"/>
    </source>
</evidence>
<sequence length="119" mass="13594">MKIEDNTTRVGLKDGQRWVAIAGFILASALRMFRAVVVMFGLWFLLGPLIKVLVIWHLLAPEFGFRILFIVMHVGAILSPILFIAGVMIPRLRRSMLSLFCGDLNEWNRKFLKAFYPGD</sequence>
<evidence type="ECO:0000256" key="1">
    <source>
        <dbReference type="SAM" id="Phobius"/>
    </source>
</evidence>
<evidence type="ECO:0000313" key="2">
    <source>
        <dbReference type="EMBL" id="AEG16016.1"/>
    </source>
</evidence>
<dbReference type="AlphaFoldDB" id="A0AAU8PUY0"/>
<gene>
    <name evidence="2" type="ordered locus">Desku_2489</name>
</gene>
<feature type="transmembrane region" description="Helical" evidence="1">
    <location>
        <begin position="40"/>
        <end position="59"/>
    </location>
</feature>
<dbReference type="Proteomes" id="UP000009229">
    <property type="component" value="Chromosome"/>
</dbReference>
<keyword evidence="1" id="KW-0812">Transmembrane</keyword>
<name>A0AAU8PUY0_DESK7</name>
<dbReference type="EMBL" id="CP002770">
    <property type="protein sequence ID" value="AEG16016.1"/>
    <property type="molecule type" value="Genomic_DNA"/>
</dbReference>
<keyword evidence="3" id="KW-1185">Reference proteome</keyword>
<proteinExistence type="predicted"/>
<keyword evidence="1" id="KW-0472">Membrane</keyword>
<keyword evidence="1" id="KW-1133">Transmembrane helix</keyword>
<dbReference type="KEGG" id="dku:Desku_2489"/>
<feature type="transmembrane region" description="Helical" evidence="1">
    <location>
        <begin position="65"/>
        <end position="89"/>
    </location>
</feature>
<reference evidence="3" key="1">
    <citation type="submission" date="2011-05" db="EMBL/GenBank/DDBJ databases">
        <title>Complete sequence of Desulfotomaculum kuznetsovii DSM 6115.</title>
        <authorList>
            <person name="Lucas S."/>
            <person name="Han J."/>
            <person name="Lapidus A."/>
            <person name="Cheng J.-F."/>
            <person name="Goodwin L."/>
            <person name="Pitluck S."/>
            <person name="Peters L."/>
            <person name="Mikhailova N."/>
            <person name="Lu M."/>
            <person name="Saunders E."/>
            <person name="Han C."/>
            <person name="Tapia R."/>
            <person name="Land M."/>
            <person name="Hauser L."/>
            <person name="Kyrpides N."/>
            <person name="Ivanova N."/>
            <person name="Pagani I."/>
            <person name="Nazina T."/>
            <person name="Ivanova A."/>
            <person name="Parshina S."/>
            <person name="Kuever J."/>
            <person name="Muyzer G."/>
            <person name="Plugge C."/>
            <person name="Stams A."/>
            <person name="Woyke T."/>
        </authorList>
    </citation>
    <scope>NUCLEOTIDE SEQUENCE [LARGE SCALE GENOMIC DNA]</scope>
    <source>
        <strain evidence="3">DSM 6115 / VKM B-1805 / 17</strain>
    </source>
</reference>